<dbReference type="SMART" id="SM00450">
    <property type="entry name" value="RHOD"/>
    <property type="match status" value="1"/>
</dbReference>
<dbReference type="InterPro" id="IPR036188">
    <property type="entry name" value="FAD/NAD-bd_sf"/>
</dbReference>
<dbReference type="SUPFAM" id="SSF64307">
    <property type="entry name" value="SirA-like"/>
    <property type="match status" value="1"/>
</dbReference>
<evidence type="ECO:0000256" key="3">
    <source>
        <dbReference type="ARBA" id="ARBA00022630"/>
    </source>
</evidence>
<dbReference type="RefSeq" id="WP_066068787.1">
    <property type="nucleotide sequence ID" value="NZ_FRBG01000002.1"/>
</dbReference>
<accession>A0A150FPE9</accession>
<dbReference type="Pfam" id="PF07992">
    <property type="entry name" value="Pyr_redox_2"/>
    <property type="match status" value="1"/>
</dbReference>
<evidence type="ECO:0000256" key="2">
    <source>
        <dbReference type="ARBA" id="ARBA00009130"/>
    </source>
</evidence>
<dbReference type="PRINTS" id="PR00368">
    <property type="entry name" value="FADPNR"/>
</dbReference>
<dbReference type="InterPro" id="IPR001763">
    <property type="entry name" value="Rhodanese-like_dom"/>
</dbReference>
<dbReference type="Proteomes" id="UP000092605">
    <property type="component" value="Unassembled WGS sequence"/>
</dbReference>
<comment type="cofactor">
    <cofactor evidence="1">
        <name>FAD</name>
        <dbReference type="ChEBI" id="CHEBI:57692"/>
    </cofactor>
</comment>
<comment type="caution">
    <text evidence="8">The sequence shown here is derived from an EMBL/GenBank/DDBJ whole genome shotgun (WGS) entry which is preliminary data.</text>
</comment>
<dbReference type="CDD" id="cd01524">
    <property type="entry name" value="RHOD_Pyr_redox"/>
    <property type="match status" value="1"/>
</dbReference>
<dbReference type="PATRIC" id="fig|1121328.3.peg.576"/>
<dbReference type="PRINTS" id="PR00411">
    <property type="entry name" value="PNDRDTASEI"/>
</dbReference>
<reference evidence="9 11" key="2">
    <citation type="submission" date="2016-11" db="EMBL/GenBank/DDBJ databases">
        <authorList>
            <person name="Varghese N."/>
            <person name="Submissions S."/>
        </authorList>
    </citation>
    <scope>NUCLEOTIDE SEQUENCE [LARGE SCALE GENOMIC DNA]</scope>
    <source>
        <strain evidence="9 11">DSM 7308</strain>
    </source>
</reference>
<evidence type="ECO:0000256" key="4">
    <source>
        <dbReference type="ARBA" id="ARBA00022827"/>
    </source>
</evidence>
<dbReference type="SUPFAM" id="SSF51905">
    <property type="entry name" value="FAD/NAD(P)-binding domain"/>
    <property type="match status" value="2"/>
</dbReference>
<dbReference type="InterPro" id="IPR036873">
    <property type="entry name" value="Rhodanese-like_dom_sf"/>
</dbReference>
<dbReference type="PANTHER" id="PTHR43429">
    <property type="entry name" value="PYRIDINE NUCLEOTIDE-DISULFIDE OXIDOREDUCTASE DOMAIN-CONTAINING"/>
    <property type="match status" value="1"/>
</dbReference>
<evidence type="ECO:0000313" key="10">
    <source>
        <dbReference type="Proteomes" id="UP000092605"/>
    </source>
</evidence>
<dbReference type="PANTHER" id="PTHR43429:SF1">
    <property type="entry name" value="NAD(P)H SULFUR OXIDOREDUCTASE (COA-DEPENDENT)"/>
    <property type="match status" value="1"/>
</dbReference>
<dbReference type="InterPro" id="IPR027396">
    <property type="entry name" value="DsrEFH-like"/>
</dbReference>
<reference evidence="8 10" key="1">
    <citation type="submission" date="2016-02" db="EMBL/GenBank/DDBJ databases">
        <title>Draft genome sequence for Clostridium paradoxum JW-YL-7.</title>
        <authorList>
            <person name="Utturkar S.M."/>
            <person name="Lancaster A."/>
            <person name="Poole F.L."/>
            <person name="Adams M.W."/>
            <person name="Brown S.D."/>
        </authorList>
    </citation>
    <scope>NUCLEOTIDE SEQUENCE [LARGE SCALE GENOMIC DNA]</scope>
    <source>
        <strain evidence="8 10">JW-YL-7</strain>
    </source>
</reference>
<dbReference type="InterPro" id="IPR001455">
    <property type="entry name" value="TusA-like"/>
</dbReference>
<evidence type="ECO:0000259" key="7">
    <source>
        <dbReference type="PROSITE" id="PS50206"/>
    </source>
</evidence>
<dbReference type="InterPro" id="IPR016156">
    <property type="entry name" value="FAD/NAD-linked_Rdtase_dimer_sf"/>
</dbReference>
<evidence type="ECO:0000313" key="11">
    <source>
        <dbReference type="Proteomes" id="UP000323392"/>
    </source>
</evidence>
<sequence>MKKKVLIIGGVAGGASAAARLRRLDEDIEIIMFERGGYISFANCGLPYYIGGTINERQKLLVQTEEGMEKRFNIDVRTHSEVTNIFTDTKEVEVVSNGKTYKEKYDYLILSPGAAPFVPSIEGVSLDQIYTLRNMEDVDRIKEHVTKNKINKAVVIGGGYVGIEMAENLKHIGIDTTLVEAAEQVMGPLDFEMAKMIEKHMIDNGIKLIVGDAVEKFEKGNTLELTLKSGKKLNTDIVIMAIGVRPEINLAKKAGLEIGERGGIKVDSNMKTSDPYIYAVGDAIEVEDFINGVNTLIPLAGPANKQGRIAADNICGRESVYKGTQGTSIIKVFDLTAASTGNNEKTLKTQGIPYVKSYTQSGSHAGYYPGAFQMTIKLLFSPEDGKILGAQIVGRDGVDKRIDVIATAIRAGMTVYDLEELELAYAPPYSSAKDPVNIAGFTAANILKGDMKIIHVDELKGINKDEYFIIDVRTDVEFEAGHLEGAVNIPVDELRKSINKIPKDKKIIVYCKVGLRGYIAYRILTQKTYDVYNLSGGYDLVLAYNMKYGEGLKLNDEMTKLESIEEKKEVTLSKKTIKVDACGLQCPGPIMRVKNEIEKVNEGDVLEIHVTDSGFATDIKAWCERTGNTLIGTEKTCCDYIAYVMKGKKEKDNTQVNVELPQGKTMVVFSGDLDKAIASFIIANGAAAMGRPVTMFFTFWGLNVLRKDTSAKVSKTFIEKMFAKMMPRGSKKLALSKLNMGGIGPKMIRGIMKKKNIASLEELIEQAKVNGVKIVACSMSMDVMGIKKEELIEGVEIGGVAAYLGEAEKSNVNLFI</sequence>
<dbReference type="GO" id="GO:0050451">
    <property type="term" value="F:CoA-disulfide reductase (NADPH) activity"/>
    <property type="evidence" value="ECO:0007669"/>
    <property type="project" value="UniProtKB-EC"/>
</dbReference>
<dbReference type="EMBL" id="FRBG01000002">
    <property type="protein sequence ID" value="SHK49425.1"/>
    <property type="molecule type" value="Genomic_DNA"/>
</dbReference>
<dbReference type="STRING" id="1121328.JWYL7_0574"/>
<dbReference type="AlphaFoldDB" id="A0A150FPE9"/>
<dbReference type="InterPro" id="IPR032836">
    <property type="entry name" value="DsrE2-like"/>
</dbReference>
<feature type="domain" description="Rhodanese" evidence="7">
    <location>
        <begin position="463"/>
        <end position="550"/>
    </location>
</feature>
<keyword evidence="6" id="KW-0676">Redox-active center</keyword>
<dbReference type="Gene3D" id="3.40.1260.10">
    <property type="entry name" value="DsrEFH-like"/>
    <property type="match status" value="1"/>
</dbReference>
<dbReference type="Pfam" id="PF13686">
    <property type="entry name" value="DrsE_2"/>
    <property type="match status" value="1"/>
</dbReference>
<dbReference type="PROSITE" id="PS01148">
    <property type="entry name" value="UPF0033"/>
    <property type="match status" value="1"/>
</dbReference>
<evidence type="ECO:0000313" key="9">
    <source>
        <dbReference type="EMBL" id="SHK49425.1"/>
    </source>
</evidence>
<dbReference type="Proteomes" id="UP000323392">
    <property type="component" value="Unassembled WGS sequence"/>
</dbReference>
<dbReference type="Gene3D" id="3.50.50.60">
    <property type="entry name" value="FAD/NAD(P)-binding domain"/>
    <property type="match status" value="2"/>
</dbReference>
<dbReference type="InterPro" id="IPR036868">
    <property type="entry name" value="TusA-like_sf"/>
</dbReference>
<dbReference type="PROSITE" id="PS50206">
    <property type="entry name" value="RHODANESE_3"/>
    <property type="match status" value="1"/>
</dbReference>
<organism evidence="8 10">
    <name type="scientific">Alkalithermobacter thermoalcaliphilus JW-YL-7 = DSM 7308</name>
    <dbReference type="NCBI Taxonomy" id="1121328"/>
    <lineage>
        <taxon>Bacteria</taxon>
        <taxon>Bacillati</taxon>
        <taxon>Bacillota</taxon>
        <taxon>Clostridia</taxon>
        <taxon>Peptostreptococcales</taxon>
        <taxon>Tepidibacteraceae</taxon>
        <taxon>Alkalithermobacter</taxon>
    </lineage>
</organism>
<dbReference type="Pfam" id="PF02852">
    <property type="entry name" value="Pyr_redox_dim"/>
    <property type="match status" value="1"/>
</dbReference>
<keyword evidence="3" id="KW-0285">Flavoprotein</keyword>
<keyword evidence="4" id="KW-0274">FAD</keyword>
<dbReference type="Pfam" id="PF00581">
    <property type="entry name" value="Rhodanese"/>
    <property type="match status" value="1"/>
</dbReference>
<dbReference type="SUPFAM" id="SSF52821">
    <property type="entry name" value="Rhodanese/Cell cycle control phosphatase"/>
    <property type="match status" value="1"/>
</dbReference>
<dbReference type="Gene3D" id="3.30.110.40">
    <property type="entry name" value="TusA-like domain"/>
    <property type="match status" value="1"/>
</dbReference>
<evidence type="ECO:0000256" key="5">
    <source>
        <dbReference type="ARBA" id="ARBA00023002"/>
    </source>
</evidence>
<proteinExistence type="inferred from homology"/>
<comment type="similarity">
    <text evidence="2">Belongs to the class-III pyridine nucleotide-disulfide oxidoreductase family.</text>
</comment>
<evidence type="ECO:0000313" key="8">
    <source>
        <dbReference type="EMBL" id="KXZ39499.1"/>
    </source>
</evidence>
<protein>
    <submittedName>
        <fullName evidence="8">CoA-disulfide reductase</fullName>
        <ecNumber evidence="8">1.8.1.14</ecNumber>
    </submittedName>
    <submittedName>
        <fullName evidence="9">NADPH-dependent 2,4-dienoyl-CoA reductase, sulfur reductase</fullName>
    </submittedName>
</protein>
<dbReference type="Gene3D" id="3.40.250.10">
    <property type="entry name" value="Rhodanese-like domain"/>
    <property type="match status" value="1"/>
</dbReference>
<dbReference type="Pfam" id="PF01206">
    <property type="entry name" value="TusA"/>
    <property type="match status" value="1"/>
</dbReference>
<keyword evidence="5 8" id="KW-0560">Oxidoreductase</keyword>
<keyword evidence="11" id="KW-1185">Reference proteome</keyword>
<dbReference type="OrthoDB" id="9802028at2"/>
<evidence type="ECO:0000256" key="1">
    <source>
        <dbReference type="ARBA" id="ARBA00001974"/>
    </source>
</evidence>
<name>A0A150FPE9_CLOPD</name>
<dbReference type="InterPro" id="IPR023753">
    <property type="entry name" value="FAD/NAD-binding_dom"/>
</dbReference>
<gene>
    <name evidence="8" type="ORF">JWYL7_0574</name>
    <name evidence="9" type="ORF">SAMN05661008_00315</name>
</gene>
<dbReference type="SUPFAM" id="SSF55424">
    <property type="entry name" value="FAD/NAD-linked reductases, dimerisation (C-terminal) domain"/>
    <property type="match status" value="1"/>
</dbReference>
<dbReference type="EMBL" id="LSFY01000001">
    <property type="protein sequence ID" value="KXZ39499.1"/>
    <property type="molecule type" value="Genomic_DNA"/>
</dbReference>
<dbReference type="InterPro" id="IPR004099">
    <property type="entry name" value="Pyr_nucl-diS_OxRdtase_dimer"/>
</dbReference>
<dbReference type="EC" id="1.8.1.14" evidence="8"/>
<evidence type="ECO:0000256" key="6">
    <source>
        <dbReference type="ARBA" id="ARBA00023284"/>
    </source>
</evidence>
<dbReference type="SUPFAM" id="SSF75169">
    <property type="entry name" value="DsrEFH-like"/>
    <property type="match status" value="1"/>
</dbReference>
<dbReference type="InterPro" id="IPR050260">
    <property type="entry name" value="FAD-bd_OxRdtase"/>
</dbReference>